<evidence type="ECO:0000313" key="2">
    <source>
        <dbReference type="Proteomes" id="UP000812287"/>
    </source>
</evidence>
<dbReference type="PANTHER" id="PTHR33604">
    <property type="entry name" value="OSJNBA0004B13.7 PROTEIN"/>
    <property type="match status" value="1"/>
</dbReference>
<comment type="caution">
    <text evidence="1">The sequence shown here is derived from an EMBL/GenBank/DDBJ whole genome shotgun (WGS) entry which is preliminary data.</text>
</comment>
<reference evidence="1" key="1">
    <citation type="submission" date="2020-11" db="EMBL/GenBank/DDBJ databases">
        <title>Adaptations for nitrogen fixation in a non-lichenized fungal sporocarp promotes dispersal by wood-feeding termites.</title>
        <authorList>
            <consortium name="DOE Joint Genome Institute"/>
            <person name="Koch R.A."/>
            <person name="Yoon G."/>
            <person name="Arayal U."/>
            <person name="Lail K."/>
            <person name="Amirebrahimi M."/>
            <person name="Labutti K."/>
            <person name="Lipzen A."/>
            <person name="Riley R."/>
            <person name="Barry K."/>
            <person name="Henrissat B."/>
            <person name="Grigoriev I.V."/>
            <person name="Herr J.R."/>
            <person name="Aime M.C."/>
        </authorList>
    </citation>
    <scope>NUCLEOTIDE SEQUENCE</scope>
    <source>
        <strain evidence="1">MCA 3950</strain>
    </source>
</reference>
<dbReference type="OrthoDB" id="2020070at2759"/>
<keyword evidence="2" id="KW-1185">Reference proteome</keyword>
<proteinExistence type="predicted"/>
<evidence type="ECO:0000313" key="1">
    <source>
        <dbReference type="EMBL" id="KAG7444265.1"/>
    </source>
</evidence>
<dbReference type="Proteomes" id="UP000812287">
    <property type="component" value="Unassembled WGS sequence"/>
</dbReference>
<protein>
    <submittedName>
        <fullName evidence="1">Uncharacterized protein</fullName>
    </submittedName>
</protein>
<dbReference type="EMBL" id="MU250540">
    <property type="protein sequence ID" value="KAG7444265.1"/>
    <property type="molecule type" value="Genomic_DNA"/>
</dbReference>
<accession>A0A9P7VPE1</accession>
<dbReference type="AlphaFoldDB" id="A0A9P7VPE1"/>
<dbReference type="GeneID" id="66102454"/>
<dbReference type="PANTHER" id="PTHR33604:SF3">
    <property type="entry name" value="OSJNBA0004B13.7 PROTEIN"/>
    <property type="match status" value="1"/>
</dbReference>
<sequence length="188" mass="22248">MGTLSISEWRSTFSYSPQSHTRLDWNIPQIDVSIITNDRPHPFTRLLGSLSNGRFYSDQLHLRINLEQSSDEATMHLTRNFQWIRGSMFVHHRVIHGGLLPAVVESWYLNSNHSYGLLLEDDVELSPLFYTWIKMTILRYRWVIFSSIMDPFIMNQLRRRMQHVATTFRCQPVSTKAYRTSFRRPKTV</sequence>
<gene>
    <name evidence="1" type="ORF">BT62DRAFT_232444</name>
</gene>
<dbReference type="RefSeq" id="XP_043037765.1">
    <property type="nucleotide sequence ID" value="XM_043180158.1"/>
</dbReference>
<dbReference type="InterPro" id="IPR029044">
    <property type="entry name" value="Nucleotide-diphossugar_trans"/>
</dbReference>
<dbReference type="Gene3D" id="3.90.550.10">
    <property type="entry name" value="Spore Coat Polysaccharide Biosynthesis Protein SpsA, Chain A"/>
    <property type="match status" value="1"/>
</dbReference>
<organism evidence="1 2">
    <name type="scientific">Guyanagaster necrorhizus</name>
    <dbReference type="NCBI Taxonomy" id="856835"/>
    <lineage>
        <taxon>Eukaryota</taxon>
        <taxon>Fungi</taxon>
        <taxon>Dikarya</taxon>
        <taxon>Basidiomycota</taxon>
        <taxon>Agaricomycotina</taxon>
        <taxon>Agaricomycetes</taxon>
        <taxon>Agaricomycetidae</taxon>
        <taxon>Agaricales</taxon>
        <taxon>Marasmiineae</taxon>
        <taxon>Physalacriaceae</taxon>
        <taxon>Guyanagaster</taxon>
    </lineage>
</organism>
<name>A0A9P7VPE1_9AGAR</name>